<comment type="function">
    <text evidence="4">Binds to the catalytic subunit of the cyclin dependent kinases and is essential for their biological function.</text>
</comment>
<evidence type="ECO:0000256" key="1">
    <source>
        <dbReference type="ARBA" id="ARBA00007782"/>
    </source>
</evidence>
<dbReference type="Pfam" id="PF01111">
    <property type="entry name" value="CKS"/>
    <property type="match status" value="1"/>
</dbReference>
<evidence type="ECO:0000256" key="4">
    <source>
        <dbReference type="RuleBase" id="RU311113"/>
    </source>
</evidence>
<evidence type="ECO:0000313" key="5">
    <source>
        <dbReference type="Proteomes" id="UP000492821"/>
    </source>
</evidence>
<dbReference type="InterPro" id="IPR036858">
    <property type="entry name" value="Cyclin-dep_kinase_reg-sub_sf"/>
</dbReference>
<protein>
    <recommendedName>
        <fullName evidence="4">Cyclin-dependent kinases regulatory subunit</fullName>
    </recommendedName>
</protein>
<comment type="similarity">
    <text evidence="1 4">Belongs to the CKS family.</text>
</comment>
<evidence type="ECO:0000256" key="2">
    <source>
        <dbReference type="ARBA" id="ARBA00022618"/>
    </source>
</evidence>
<dbReference type="Proteomes" id="UP000492821">
    <property type="component" value="Unassembled WGS sequence"/>
</dbReference>
<reference evidence="6" key="2">
    <citation type="submission" date="2020-10" db="UniProtKB">
        <authorList>
            <consortium name="WormBaseParasite"/>
        </authorList>
    </citation>
    <scope>IDENTIFICATION</scope>
</reference>
<dbReference type="InterPro" id="IPR000789">
    <property type="entry name" value="Cyclin-dep_kinase_reg-sub"/>
</dbReference>
<dbReference type="AlphaFoldDB" id="A0A7E4ZU71"/>
<reference evidence="5" key="1">
    <citation type="journal article" date="2013" name="Genetics">
        <title>The draft genome and transcriptome of Panagrellus redivivus are shaped by the harsh demands of a free-living lifestyle.</title>
        <authorList>
            <person name="Srinivasan J."/>
            <person name="Dillman A.R."/>
            <person name="Macchietto M.G."/>
            <person name="Heikkinen L."/>
            <person name="Lakso M."/>
            <person name="Fracchia K.M."/>
            <person name="Antoshechkin I."/>
            <person name="Mortazavi A."/>
            <person name="Wong G."/>
            <person name="Sternberg P.W."/>
        </authorList>
    </citation>
    <scope>NUCLEOTIDE SEQUENCE [LARGE SCALE GENOMIC DNA]</scope>
    <source>
        <strain evidence="5">MT8872</strain>
    </source>
</reference>
<dbReference type="PRINTS" id="PR00296">
    <property type="entry name" value="CYCLINKINASE"/>
</dbReference>
<proteinExistence type="inferred from homology"/>
<dbReference type="Gene3D" id="3.30.170.10">
    <property type="entry name" value="Cyclin-dependent kinase, regulatory subunit"/>
    <property type="match status" value="1"/>
</dbReference>
<evidence type="ECO:0000313" key="6">
    <source>
        <dbReference type="WBParaSite" id="Pan_g17513.t1"/>
    </source>
</evidence>
<dbReference type="PANTHER" id="PTHR23415">
    <property type="entry name" value="CYCLIN-DEPENDENT KINASES REGULATORY SUBUNIT/60S RIBOSOME SUBUNIT BIOGENESIS PROTEIN NIP7"/>
    <property type="match status" value="1"/>
</dbReference>
<dbReference type="GO" id="GO:0016538">
    <property type="term" value="F:cyclin-dependent protein serine/threonine kinase regulator activity"/>
    <property type="evidence" value="ECO:0007669"/>
    <property type="project" value="InterPro"/>
</dbReference>
<name>A0A7E4ZU71_PANRE</name>
<keyword evidence="2 4" id="KW-0132">Cell division</keyword>
<dbReference type="WBParaSite" id="Pan_g17513.t1">
    <property type="protein sequence ID" value="Pan_g17513.t1"/>
    <property type="gene ID" value="Pan_g17513"/>
</dbReference>
<keyword evidence="3 4" id="KW-0131">Cell cycle</keyword>
<sequence>MVWNVNFNYSKPVSDATYKYREVQIPLNVAARIPPNRLLSEREWHGIGIRQKPKWEHFMVRGEDRDVLVFRCRLPMNRRLLNCCIGKSALEFS</sequence>
<dbReference type="SMART" id="SM01084">
    <property type="entry name" value="CKS"/>
    <property type="match status" value="1"/>
</dbReference>
<organism evidence="5 6">
    <name type="scientific">Panagrellus redivivus</name>
    <name type="common">Microworm</name>
    <dbReference type="NCBI Taxonomy" id="6233"/>
    <lineage>
        <taxon>Eukaryota</taxon>
        <taxon>Metazoa</taxon>
        <taxon>Ecdysozoa</taxon>
        <taxon>Nematoda</taxon>
        <taxon>Chromadorea</taxon>
        <taxon>Rhabditida</taxon>
        <taxon>Tylenchina</taxon>
        <taxon>Panagrolaimomorpha</taxon>
        <taxon>Panagrolaimoidea</taxon>
        <taxon>Panagrolaimidae</taxon>
        <taxon>Panagrellus</taxon>
    </lineage>
</organism>
<evidence type="ECO:0000256" key="3">
    <source>
        <dbReference type="ARBA" id="ARBA00023306"/>
    </source>
</evidence>
<accession>A0A7E4ZU71</accession>
<dbReference type="SUPFAM" id="SSF55637">
    <property type="entry name" value="Cell cycle regulatory proteins"/>
    <property type="match status" value="1"/>
</dbReference>
<keyword evidence="5" id="KW-1185">Reference proteome</keyword>
<dbReference type="GO" id="GO:0051301">
    <property type="term" value="P:cell division"/>
    <property type="evidence" value="ECO:0007669"/>
    <property type="project" value="UniProtKB-UniRule"/>
</dbReference>